<evidence type="ECO:0000256" key="2">
    <source>
        <dbReference type="SAM" id="SignalP"/>
    </source>
</evidence>
<gene>
    <name evidence="3" type="ORF">cand_009370</name>
</gene>
<sequence length="282" mass="31774">MSIGIRWFFVITVLTYLFQVSLGVQINTQSKNEILPYNKKVTKRKLTVTELARFTMGKDSNLQNRRLQISLSDQEVGNSSLPISTLLNSTLPNNKLNLQHSSSDKVLKQEDSSKEKNKNSELFNNSRSISTNITETTNFINTTTVLPSTISNNETVKSIVPKTLNGNTTNDNKKPFDNVFQMIQNPDWVATDGDYHLIEFFRPNSTEPLVRLVSLSIAMYNTKQDTDEAKKLIELLLGPIKEFNSKNNTVSNEETFDKNMSSSGVESEITDFLGILGNMISF</sequence>
<dbReference type="GeneID" id="92365122"/>
<comment type="caution">
    <text evidence="3">The sequence shown here is derived from an EMBL/GenBank/DDBJ whole genome shotgun (WGS) entry which is preliminary data.</text>
</comment>
<dbReference type="Proteomes" id="UP000186804">
    <property type="component" value="Unassembled WGS sequence"/>
</dbReference>
<feature type="signal peptide" evidence="2">
    <location>
        <begin position="1"/>
        <end position="23"/>
    </location>
</feature>
<name>A0A1J4MTF1_9CRYT</name>
<evidence type="ECO:0000256" key="1">
    <source>
        <dbReference type="SAM" id="MobiDB-lite"/>
    </source>
</evidence>
<evidence type="ECO:0000313" key="3">
    <source>
        <dbReference type="EMBL" id="OII77446.1"/>
    </source>
</evidence>
<feature type="compositionally biased region" description="Basic and acidic residues" evidence="1">
    <location>
        <begin position="102"/>
        <end position="119"/>
    </location>
</feature>
<feature type="chain" id="PRO_5009630319" evidence="2">
    <location>
        <begin position="24"/>
        <end position="282"/>
    </location>
</feature>
<evidence type="ECO:0000313" key="4">
    <source>
        <dbReference type="Proteomes" id="UP000186804"/>
    </source>
</evidence>
<proteinExistence type="predicted"/>
<feature type="region of interest" description="Disordered" evidence="1">
    <location>
        <begin position="97"/>
        <end position="123"/>
    </location>
</feature>
<dbReference type="AlphaFoldDB" id="A0A1J4MTF1"/>
<dbReference type="OrthoDB" id="344362at2759"/>
<organism evidence="3 4">
    <name type="scientific">Cryptosporidium andersoni</name>
    <dbReference type="NCBI Taxonomy" id="117008"/>
    <lineage>
        <taxon>Eukaryota</taxon>
        <taxon>Sar</taxon>
        <taxon>Alveolata</taxon>
        <taxon>Apicomplexa</taxon>
        <taxon>Conoidasida</taxon>
        <taxon>Coccidia</taxon>
        <taxon>Eucoccidiorida</taxon>
        <taxon>Eimeriorina</taxon>
        <taxon>Cryptosporidiidae</taxon>
        <taxon>Cryptosporidium</taxon>
    </lineage>
</organism>
<dbReference type="EMBL" id="LRBS01000037">
    <property type="protein sequence ID" value="OII77446.1"/>
    <property type="molecule type" value="Genomic_DNA"/>
</dbReference>
<reference evidence="3 4" key="1">
    <citation type="submission" date="2016-10" db="EMBL/GenBank/DDBJ databases">
        <title>Reductive evolution of mitochondrial metabolism and differential evolution of invasion-related proteins in Cryptosporidium.</title>
        <authorList>
            <person name="Liu S."/>
            <person name="Roellig D.M."/>
            <person name="Guo Y."/>
            <person name="Li N."/>
            <person name="Frace M.A."/>
            <person name="Tang K."/>
            <person name="Zhang L."/>
            <person name="Feng Y."/>
            <person name="Xiao L."/>
        </authorList>
    </citation>
    <scope>NUCLEOTIDE SEQUENCE [LARGE SCALE GENOMIC DNA]</scope>
    <source>
        <strain evidence="3">30847</strain>
    </source>
</reference>
<keyword evidence="2" id="KW-0732">Signal</keyword>
<keyword evidence="4" id="KW-1185">Reference proteome</keyword>
<protein>
    <submittedName>
        <fullName evidence="3">Uncharacterized protein</fullName>
    </submittedName>
</protein>
<dbReference type="VEuPathDB" id="CryptoDB:cand_009370"/>
<accession>A0A1J4MTF1</accession>
<dbReference type="RefSeq" id="XP_067069292.1">
    <property type="nucleotide sequence ID" value="XM_067211177.1"/>
</dbReference>